<keyword evidence="3" id="KW-1185">Reference proteome</keyword>
<sequence>MQNIKPGNTKGLPYAILWTAIFKYLGIDLSQARKKKLGYNHCIDTHVLNLMKKGEIPQQGDQEDNQEQAQAQAQEEEQAMDEEPTLPQAGPSMQDMMEVLLRIEQNQTSMGSRLDKIEHNQARMLRKIRRVEAWTFGEDEAEDDDDDF</sequence>
<protein>
    <submittedName>
        <fullName evidence="2">Uncharacterized protein</fullName>
    </submittedName>
</protein>
<feature type="region of interest" description="Disordered" evidence="1">
    <location>
        <begin position="54"/>
        <end position="93"/>
    </location>
</feature>
<evidence type="ECO:0000256" key="1">
    <source>
        <dbReference type="SAM" id="MobiDB-lite"/>
    </source>
</evidence>
<comment type="caution">
    <text evidence="2">The sequence shown here is derived from an EMBL/GenBank/DDBJ whole genome shotgun (WGS) entry which is preliminary data.</text>
</comment>
<accession>A0ABU6ZY91</accession>
<dbReference type="EMBL" id="JASCZI010277257">
    <property type="protein sequence ID" value="MED6226978.1"/>
    <property type="molecule type" value="Genomic_DNA"/>
</dbReference>
<feature type="compositionally biased region" description="Acidic residues" evidence="1">
    <location>
        <begin position="74"/>
        <end position="84"/>
    </location>
</feature>
<name>A0ABU6ZY91_9FABA</name>
<proteinExistence type="predicted"/>
<evidence type="ECO:0000313" key="3">
    <source>
        <dbReference type="Proteomes" id="UP001341840"/>
    </source>
</evidence>
<reference evidence="2 3" key="1">
    <citation type="journal article" date="2023" name="Plants (Basel)">
        <title>Bridging the Gap: Combining Genomics and Transcriptomics Approaches to Understand Stylosanthes scabra, an Orphan Legume from the Brazilian Caatinga.</title>
        <authorList>
            <person name="Ferreira-Neto J.R.C."/>
            <person name="da Silva M.D."/>
            <person name="Binneck E."/>
            <person name="de Melo N.F."/>
            <person name="da Silva R.H."/>
            <person name="de Melo A.L.T.M."/>
            <person name="Pandolfi V."/>
            <person name="Bustamante F.O."/>
            <person name="Brasileiro-Vidal A.C."/>
            <person name="Benko-Iseppon A.M."/>
        </authorList>
    </citation>
    <scope>NUCLEOTIDE SEQUENCE [LARGE SCALE GENOMIC DNA]</scope>
    <source>
        <tissue evidence="2">Leaves</tissue>
    </source>
</reference>
<gene>
    <name evidence="2" type="ORF">PIB30_109086</name>
</gene>
<organism evidence="2 3">
    <name type="scientific">Stylosanthes scabra</name>
    <dbReference type="NCBI Taxonomy" id="79078"/>
    <lineage>
        <taxon>Eukaryota</taxon>
        <taxon>Viridiplantae</taxon>
        <taxon>Streptophyta</taxon>
        <taxon>Embryophyta</taxon>
        <taxon>Tracheophyta</taxon>
        <taxon>Spermatophyta</taxon>
        <taxon>Magnoliopsida</taxon>
        <taxon>eudicotyledons</taxon>
        <taxon>Gunneridae</taxon>
        <taxon>Pentapetalae</taxon>
        <taxon>rosids</taxon>
        <taxon>fabids</taxon>
        <taxon>Fabales</taxon>
        <taxon>Fabaceae</taxon>
        <taxon>Papilionoideae</taxon>
        <taxon>50 kb inversion clade</taxon>
        <taxon>dalbergioids sensu lato</taxon>
        <taxon>Dalbergieae</taxon>
        <taxon>Pterocarpus clade</taxon>
        <taxon>Stylosanthes</taxon>
    </lineage>
</organism>
<feature type="non-terminal residue" evidence="2">
    <location>
        <position position="148"/>
    </location>
</feature>
<dbReference type="Proteomes" id="UP001341840">
    <property type="component" value="Unassembled WGS sequence"/>
</dbReference>
<evidence type="ECO:0000313" key="2">
    <source>
        <dbReference type="EMBL" id="MED6226978.1"/>
    </source>
</evidence>